<organism evidence="1 2">
    <name type="scientific">Desulfobacter latus</name>
    <dbReference type="NCBI Taxonomy" id="2292"/>
    <lineage>
        <taxon>Bacteria</taxon>
        <taxon>Pseudomonadati</taxon>
        <taxon>Thermodesulfobacteriota</taxon>
        <taxon>Desulfobacteria</taxon>
        <taxon>Desulfobacterales</taxon>
        <taxon>Desulfobacteraceae</taxon>
        <taxon>Desulfobacter</taxon>
    </lineage>
</organism>
<sequence length="166" mass="19588">MSCNKYEDHILIFPEDEANSKIALGFVLCSYVREDKVQILPYTKGWKKVIEKFKSYHIPQLKKYISRRLLLLIDFDNDLNRLSKVKSEVPEDLMDRVFILGTKTEPEKLKQAINPIRSFENIGKKLADECVDLENGGLWEHELIIINKHERKRLIEEVRPFLFDVI</sequence>
<accession>A0A850T7E5</accession>
<dbReference type="AlphaFoldDB" id="A0A850T7E5"/>
<protein>
    <submittedName>
        <fullName evidence="1">Uncharacterized protein</fullName>
    </submittedName>
</protein>
<comment type="caution">
    <text evidence="1">The sequence shown here is derived from an EMBL/GenBank/DDBJ whole genome shotgun (WGS) entry which is preliminary data.</text>
</comment>
<dbReference type="RefSeq" id="WP_178366798.1">
    <property type="nucleotide sequence ID" value="NZ_JACADJ010000031.1"/>
</dbReference>
<dbReference type="Proteomes" id="UP000553343">
    <property type="component" value="Unassembled WGS sequence"/>
</dbReference>
<gene>
    <name evidence="1" type="ORF">HXW94_10145</name>
</gene>
<dbReference type="EMBL" id="JACADJ010000031">
    <property type="protein sequence ID" value="NWH05342.1"/>
    <property type="molecule type" value="Genomic_DNA"/>
</dbReference>
<evidence type="ECO:0000313" key="1">
    <source>
        <dbReference type="EMBL" id="NWH05342.1"/>
    </source>
</evidence>
<keyword evidence="2" id="KW-1185">Reference proteome</keyword>
<reference evidence="1 2" key="1">
    <citation type="submission" date="2020-06" db="EMBL/GenBank/DDBJ databases">
        <title>High-quality draft genome of sulfate reducer Desulfobacter latus type strain AcrS2 isolated from marine sediment.</title>
        <authorList>
            <person name="Hoppe M."/>
            <person name="Larsen C.K."/>
            <person name="Marshall I.P.G."/>
            <person name="Schramm A."/>
            <person name="Marietou A.G."/>
        </authorList>
    </citation>
    <scope>NUCLEOTIDE SEQUENCE [LARGE SCALE GENOMIC DNA]</scope>
    <source>
        <strain evidence="1 2">AcRS2</strain>
    </source>
</reference>
<name>A0A850T7E5_9BACT</name>
<proteinExistence type="predicted"/>
<evidence type="ECO:0000313" key="2">
    <source>
        <dbReference type="Proteomes" id="UP000553343"/>
    </source>
</evidence>